<keyword evidence="5" id="KW-0460">Magnesium</keyword>
<keyword evidence="6" id="KW-0456">Lyase</keyword>
<reference evidence="11 12" key="1">
    <citation type="submission" date="2017-10" db="EMBL/GenBank/DDBJ databases">
        <title>Effective Description of Clostridium neonatale sp. nov. linked to necrotizing enterocolitis in neonates and a clarification of species assignable to the genus Clostridium (Prazmowski 1880) emend. Lawson and Rainey 2016.</title>
        <authorList>
            <person name="Bernard K."/>
            <person name="Burdz T."/>
            <person name="Wiebe D."/>
            <person name="Balcewich B."/>
            <person name="Alfa M."/>
            <person name="Bernier A.-M."/>
        </authorList>
    </citation>
    <scope>NUCLEOTIDE SEQUENCE [LARGE SCALE GENOMIC DNA]</scope>
    <source>
        <strain evidence="11 12">LCDC99A005</strain>
    </source>
</reference>
<evidence type="ECO:0000313" key="12">
    <source>
        <dbReference type="Proteomes" id="UP000220840"/>
    </source>
</evidence>
<dbReference type="Gene3D" id="3.60.120.10">
    <property type="entry name" value="Anthranilate synthase"/>
    <property type="match status" value="1"/>
</dbReference>
<dbReference type="PANTHER" id="PTHR11236:SF48">
    <property type="entry name" value="ISOCHORISMATE SYNTHASE MENF"/>
    <property type="match status" value="1"/>
</dbReference>
<comment type="caution">
    <text evidence="11">The sequence shown here is derived from an EMBL/GenBank/DDBJ whole genome shotgun (WGS) entry which is preliminary data.</text>
</comment>
<dbReference type="PANTHER" id="PTHR11236">
    <property type="entry name" value="AMINOBENZOATE/ANTHRANILATE SYNTHASE"/>
    <property type="match status" value="1"/>
</dbReference>
<dbReference type="InterPro" id="IPR015890">
    <property type="entry name" value="Chorismate_C"/>
</dbReference>
<evidence type="ECO:0000256" key="8">
    <source>
        <dbReference type="ARBA" id="ARBA00047683"/>
    </source>
</evidence>
<dbReference type="AlphaFoldDB" id="A0A2A7MIQ5"/>
<dbReference type="OrthoDB" id="9803598at2"/>
<dbReference type="Pfam" id="PF04715">
    <property type="entry name" value="Anth_synt_I_N"/>
    <property type="match status" value="1"/>
</dbReference>
<keyword evidence="4" id="KW-0479">Metal-binding</keyword>
<evidence type="ECO:0000256" key="5">
    <source>
        <dbReference type="ARBA" id="ARBA00022842"/>
    </source>
</evidence>
<feature type="domain" description="Anthranilate synthase component I N-terminal" evidence="10">
    <location>
        <begin position="28"/>
        <end position="152"/>
    </location>
</feature>
<feature type="domain" description="Chorismate-utilising enzyme C-terminal" evidence="9">
    <location>
        <begin position="202"/>
        <end position="455"/>
    </location>
</feature>
<dbReference type="EMBL" id="PDCJ01000001">
    <property type="protein sequence ID" value="PEG30998.1"/>
    <property type="molecule type" value="Genomic_DNA"/>
</dbReference>
<dbReference type="Proteomes" id="UP000220840">
    <property type="component" value="Unassembled WGS sequence"/>
</dbReference>
<evidence type="ECO:0000256" key="3">
    <source>
        <dbReference type="ARBA" id="ARBA00020653"/>
    </source>
</evidence>
<evidence type="ECO:0000256" key="1">
    <source>
        <dbReference type="ARBA" id="ARBA00001946"/>
    </source>
</evidence>
<evidence type="ECO:0000259" key="9">
    <source>
        <dbReference type="Pfam" id="PF00425"/>
    </source>
</evidence>
<organism evidence="11 12">
    <name type="scientific">Clostridium neonatale</name>
    <dbReference type="NCBI Taxonomy" id="137838"/>
    <lineage>
        <taxon>Bacteria</taxon>
        <taxon>Bacillati</taxon>
        <taxon>Bacillota</taxon>
        <taxon>Clostridia</taxon>
        <taxon>Eubacteriales</taxon>
        <taxon>Clostridiaceae</taxon>
        <taxon>Clostridium</taxon>
    </lineage>
</organism>
<comment type="cofactor">
    <cofactor evidence="1">
        <name>Mg(2+)</name>
        <dbReference type="ChEBI" id="CHEBI:18420"/>
    </cofactor>
</comment>
<evidence type="ECO:0000259" key="10">
    <source>
        <dbReference type="Pfam" id="PF04715"/>
    </source>
</evidence>
<evidence type="ECO:0000256" key="7">
    <source>
        <dbReference type="ARBA" id="ARBA00025634"/>
    </source>
</evidence>
<accession>A0A2A7MIQ5</accession>
<dbReference type="PRINTS" id="PR00095">
    <property type="entry name" value="ANTSNTHASEI"/>
</dbReference>
<dbReference type="InterPro" id="IPR005801">
    <property type="entry name" value="ADC_synthase"/>
</dbReference>
<gene>
    <name evidence="11" type="ORF">CQ394_04545</name>
</gene>
<dbReference type="SUPFAM" id="SSF56322">
    <property type="entry name" value="ADC synthase"/>
    <property type="match status" value="1"/>
</dbReference>
<comment type="catalytic activity">
    <reaction evidence="8">
        <text>chorismate + L-glutamine = anthranilate + pyruvate + L-glutamate + H(+)</text>
        <dbReference type="Rhea" id="RHEA:21732"/>
        <dbReference type="ChEBI" id="CHEBI:15361"/>
        <dbReference type="ChEBI" id="CHEBI:15378"/>
        <dbReference type="ChEBI" id="CHEBI:16567"/>
        <dbReference type="ChEBI" id="CHEBI:29748"/>
        <dbReference type="ChEBI" id="CHEBI:29985"/>
        <dbReference type="ChEBI" id="CHEBI:58359"/>
        <dbReference type="EC" id="4.1.3.27"/>
    </reaction>
</comment>
<name>A0A2A7MIQ5_9CLOT</name>
<evidence type="ECO:0000313" key="11">
    <source>
        <dbReference type="EMBL" id="PEG30998.1"/>
    </source>
</evidence>
<dbReference type="GO" id="GO:0004049">
    <property type="term" value="F:anthranilate synthase activity"/>
    <property type="evidence" value="ECO:0007669"/>
    <property type="project" value="UniProtKB-EC"/>
</dbReference>
<comment type="subunit">
    <text evidence="2">Heterotetramer consisting of two non-identical subunits: a beta subunit (TrpG) and a large alpha subunit (TrpE).</text>
</comment>
<dbReference type="GO" id="GO:0000162">
    <property type="term" value="P:L-tryptophan biosynthetic process"/>
    <property type="evidence" value="ECO:0007669"/>
    <property type="project" value="TreeGrafter"/>
</dbReference>
<comment type="function">
    <text evidence="7">Part of a heterotetrameric complex that catalyzes the two-step biosynthesis of anthranilate, an intermediate in the biosynthesis of L-tryptophan. In the first step, the glutamine-binding beta subunit (TrpG) of anthranilate synthase (AS) provides the glutamine amidotransferase activity which generates ammonia as a substrate that, along with chorismate, is used in the second step, catalyzed by the large alpha subunit of AS (TrpE) to produce anthranilate. In the absence of TrpG, TrpE can synthesize anthranilate directly from chorismate and high concentrations of ammonia.</text>
</comment>
<proteinExistence type="predicted"/>
<evidence type="ECO:0000256" key="6">
    <source>
        <dbReference type="ARBA" id="ARBA00023239"/>
    </source>
</evidence>
<keyword evidence="12" id="KW-1185">Reference proteome</keyword>
<dbReference type="STRING" id="137838.GCA_001458595_02375"/>
<sequence>MVNLSKEQFELKKKEKLSFSLISEYRGDEVTPIRIFNGFRGRRRFIFESGSTENYFGRYSFLGEDPYKEVVGSTISEIEELKKEIRINFDKTSNPFSFKGGAIGYMAYDTVKLYENKKLDFKNPDLLNLPIIRFNIYSRYICYDHFTHKVFVVDNILENDERKYENIVENQKEYIFSLLLKLSNIEDIEEKKDIDFEFCTTKDKYEENVRIAKEHILAGDVFQLVPSLRMKCETDKSFIEIYRRLREVNPSPYMYLIDYENYQVIGSSPESVVSVKNGKISTKPIAGTRKRGETPEIDSQLEEELIEDKKELAEHVMLVDLARNDVGRISKIGSVEVHDFMKIEKFSHVMHITSSVTGTILDNLDGFDALSKCLPAGTLSGAPKIKAMEIIEELEEYSRGIYGGSVGYFSYGGDTDMAIAIRTIVMKGKTAYLQAGAGVVYDSIPEKEFEEAQNKLMALKEALR</sequence>
<dbReference type="GO" id="GO:0046872">
    <property type="term" value="F:metal ion binding"/>
    <property type="evidence" value="ECO:0007669"/>
    <property type="project" value="UniProtKB-KW"/>
</dbReference>
<dbReference type="RefSeq" id="WP_058295162.1">
    <property type="nucleotide sequence ID" value="NZ_CAMRXJ010000044.1"/>
</dbReference>
<dbReference type="InterPro" id="IPR019999">
    <property type="entry name" value="Anth_synth_I-like"/>
</dbReference>
<dbReference type="Pfam" id="PF00425">
    <property type="entry name" value="Chorismate_bind"/>
    <property type="match status" value="1"/>
</dbReference>
<dbReference type="InterPro" id="IPR006805">
    <property type="entry name" value="Anth_synth_I_N"/>
</dbReference>
<protein>
    <recommendedName>
        <fullName evidence="3">Anthranilate synthase component 1</fullName>
    </recommendedName>
</protein>
<evidence type="ECO:0000256" key="2">
    <source>
        <dbReference type="ARBA" id="ARBA00011575"/>
    </source>
</evidence>
<evidence type="ECO:0000256" key="4">
    <source>
        <dbReference type="ARBA" id="ARBA00022723"/>
    </source>
</evidence>